<comment type="caution">
    <text evidence="3">The sequence shown here is derived from an EMBL/GenBank/DDBJ whole genome shotgun (WGS) entry which is preliminary data.</text>
</comment>
<keyword evidence="5" id="KW-1185">Reference proteome</keyword>
<feature type="non-terminal residue" evidence="3">
    <location>
        <position position="1"/>
    </location>
</feature>
<protein>
    <submittedName>
        <fullName evidence="3">IS30 family transposase</fullName>
    </submittedName>
</protein>
<evidence type="ECO:0000313" key="3">
    <source>
        <dbReference type="EMBL" id="PZF83881.1"/>
    </source>
</evidence>
<gene>
    <name evidence="4" type="ORF">C1I92_03525</name>
    <name evidence="3" type="ORF">C1I92_10460</name>
    <name evidence="2" type="ORF">C1I92_26580</name>
    <name evidence="1" type="ORF">C1I92_30625</name>
</gene>
<evidence type="ECO:0000313" key="4">
    <source>
        <dbReference type="EMBL" id="PZF85956.1"/>
    </source>
</evidence>
<dbReference type="AlphaFoldDB" id="A0A2W2B8P2"/>
<evidence type="ECO:0000313" key="2">
    <source>
        <dbReference type="EMBL" id="PZF80360.1"/>
    </source>
</evidence>
<sequence>LTQADLDTVADQLNTRPRHTLNWQTPAQRLNQLLVATTT</sequence>
<dbReference type="EMBL" id="POTW01000131">
    <property type="protein sequence ID" value="PZF79556.1"/>
    <property type="molecule type" value="Genomic_DNA"/>
</dbReference>
<organism evidence="3 5">
    <name type="scientific">Jiangella anatolica</name>
    <dbReference type="NCBI Taxonomy" id="2670374"/>
    <lineage>
        <taxon>Bacteria</taxon>
        <taxon>Bacillati</taxon>
        <taxon>Actinomycetota</taxon>
        <taxon>Actinomycetes</taxon>
        <taxon>Jiangellales</taxon>
        <taxon>Jiangellaceae</taxon>
        <taxon>Jiangella</taxon>
    </lineage>
</organism>
<proteinExistence type="predicted"/>
<dbReference type="EMBL" id="POTW01000091">
    <property type="protein sequence ID" value="PZF80360.1"/>
    <property type="molecule type" value="Genomic_DNA"/>
</dbReference>
<dbReference type="EMBL" id="POTW01000020">
    <property type="protein sequence ID" value="PZF83881.1"/>
    <property type="molecule type" value="Genomic_DNA"/>
</dbReference>
<evidence type="ECO:0000313" key="1">
    <source>
        <dbReference type="EMBL" id="PZF79556.1"/>
    </source>
</evidence>
<accession>A0A2W2B8P2</accession>
<dbReference type="EMBL" id="POTW01000005">
    <property type="protein sequence ID" value="PZF85956.1"/>
    <property type="molecule type" value="Genomic_DNA"/>
</dbReference>
<reference evidence="3 5" key="1">
    <citation type="submission" date="2018-01" db="EMBL/GenBank/DDBJ databases">
        <title>Draft genome sequence of Jiangella sp. GTF31.</title>
        <authorList>
            <person name="Sahin N."/>
            <person name="Ay H."/>
            <person name="Saygin H."/>
        </authorList>
    </citation>
    <scope>NUCLEOTIDE SEQUENCE [LARGE SCALE GENOMIC DNA]</scope>
    <source>
        <strain evidence="3 5">GTF31</strain>
    </source>
</reference>
<name>A0A2W2B8P2_9ACTN</name>
<dbReference type="Proteomes" id="UP000248764">
    <property type="component" value="Unassembled WGS sequence"/>
</dbReference>
<evidence type="ECO:0000313" key="5">
    <source>
        <dbReference type="Proteomes" id="UP000248764"/>
    </source>
</evidence>